<evidence type="ECO:0000313" key="2">
    <source>
        <dbReference type="Proteomes" id="UP001148737"/>
    </source>
</evidence>
<comment type="caution">
    <text evidence="1">The sequence shown here is derived from an EMBL/GenBank/DDBJ whole genome shotgun (WGS) entry which is preliminary data.</text>
</comment>
<dbReference type="Proteomes" id="UP001148737">
    <property type="component" value="Unassembled WGS sequence"/>
</dbReference>
<reference evidence="1" key="1">
    <citation type="submission" date="2022-07" db="EMBL/GenBank/DDBJ databases">
        <title>Genome Sequence of Lecanicillium saksenae.</title>
        <authorList>
            <person name="Buettner E."/>
        </authorList>
    </citation>
    <scope>NUCLEOTIDE SEQUENCE</scope>
    <source>
        <strain evidence="1">VT-O1</strain>
    </source>
</reference>
<gene>
    <name evidence="1" type="ORF">NLG97_g10593</name>
</gene>
<evidence type="ECO:0000313" key="1">
    <source>
        <dbReference type="EMBL" id="KAJ3472983.1"/>
    </source>
</evidence>
<proteinExistence type="predicted"/>
<keyword evidence="2" id="KW-1185">Reference proteome</keyword>
<accession>A0ACC1QFY5</accession>
<dbReference type="EMBL" id="JANAKD010002744">
    <property type="protein sequence ID" value="KAJ3472983.1"/>
    <property type="molecule type" value="Genomic_DNA"/>
</dbReference>
<protein>
    <submittedName>
        <fullName evidence="1">Uncharacterized protein</fullName>
    </submittedName>
</protein>
<sequence>MAVLSVISIPALVVSLAVAFVLLKLIEVVRFRQKAARLGCKPAITGFDGERTGLALMKKSLKAQREKNVPTWMRREFDRLSEQEGRPVGTFEMSAPVLRSVIFTCEPENIKTILATSFKDFSLGQNRIGNFKPLLGDGIVCITDEERARGGHY</sequence>
<name>A0ACC1QFY5_9HYPO</name>
<organism evidence="1 2">
    <name type="scientific">Lecanicillium saksenae</name>
    <dbReference type="NCBI Taxonomy" id="468837"/>
    <lineage>
        <taxon>Eukaryota</taxon>
        <taxon>Fungi</taxon>
        <taxon>Dikarya</taxon>
        <taxon>Ascomycota</taxon>
        <taxon>Pezizomycotina</taxon>
        <taxon>Sordariomycetes</taxon>
        <taxon>Hypocreomycetidae</taxon>
        <taxon>Hypocreales</taxon>
        <taxon>Cordycipitaceae</taxon>
        <taxon>Lecanicillium</taxon>
    </lineage>
</organism>